<keyword evidence="4" id="KW-0067">ATP-binding</keyword>
<organism evidence="6 7">
    <name type="scientific">Blautia obeum</name>
    <dbReference type="NCBI Taxonomy" id="40520"/>
    <lineage>
        <taxon>Bacteria</taxon>
        <taxon>Bacillati</taxon>
        <taxon>Bacillota</taxon>
        <taxon>Clostridia</taxon>
        <taxon>Lachnospirales</taxon>
        <taxon>Lachnospiraceae</taxon>
        <taxon>Blautia</taxon>
    </lineage>
</organism>
<evidence type="ECO:0000313" key="7">
    <source>
        <dbReference type="Proteomes" id="UP000253208"/>
    </source>
</evidence>
<dbReference type="GO" id="GO:0043190">
    <property type="term" value="C:ATP-binding cassette (ABC) transporter complex"/>
    <property type="evidence" value="ECO:0007669"/>
    <property type="project" value="TreeGrafter"/>
</dbReference>
<feature type="domain" description="ABC transporter" evidence="5">
    <location>
        <begin position="2"/>
        <end position="42"/>
    </location>
</feature>
<evidence type="ECO:0000256" key="3">
    <source>
        <dbReference type="ARBA" id="ARBA00022741"/>
    </source>
</evidence>
<dbReference type="InterPro" id="IPR027417">
    <property type="entry name" value="P-loop_NTPase"/>
</dbReference>
<comment type="caution">
    <text evidence="6">The sequence shown here is derived from an EMBL/GenBank/DDBJ whole genome shotgun (WGS) entry which is preliminary data.</text>
</comment>
<reference evidence="6 7" key="1">
    <citation type="submission" date="2018-02" db="EMBL/GenBank/DDBJ databases">
        <title>Complete genome sequencing of Faecalibacterium prausnitzii strains isolated from the human gut.</title>
        <authorList>
            <person name="Fitzgerald B.C."/>
            <person name="Shkoporov A.N."/>
            <person name="Ross P.R."/>
            <person name="Hill C."/>
        </authorList>
    </citation>
    <scope>NUCLEOTIDE SEQUENCE [LARGE SCALE GENOMIC DNA]</scope>
    <source>
        <strain evidence="6 7">APC942/31-1</strain>
    </source>
</reference>
<sequence>MSKGEQVGLIGANGAGNSTLMKAMLGLIPAKGKIIATHDLDLVLETCDRVLVLNQGKLVADGSVQDILWNRKLLEKYNLELPFCLAGVPERFSEKGFEVSETMKVNGKRAFGYDEAILYRKK</sequence>
<dbReference type="RefSeq" id="WP_114001672.1">
    <property type="nucleotide sequence ID" value="NZ_PSQG01000003.1"/>
</dbReference>
<comment type="similarity">
    <text evidence="1">Belongs to the ABC transporter superfamily.</text>
</comment>
<accession>A0A367G588</accession>
<evidence type="ECO:0000256" key="4">
    <source>
        <dbReference type="ARBA" id="ARBA00022840"/>
    </source>
</evidence>
<dbReference type="Gene3D" id="3.40.50.300">
    <property type="entry name" value="P-loop containing nucleotide triphosphate hydrolases"/>
    <property type="match status" value="2"/>
</dbReference>
<dbReference type="EMBL" id="PSQG01000003">
    <property type="protein sequence ID" value="RCH45805.1"/>
    <property type="molecule type" value="Genomic_DNA"/>
</dbReference>
<proteinExistence type="inferred from homology"/>
<dbReference type="GO" id="GO:0005524">
    <property type="term" value="F:ATP binding"/>
    <property type="evidence" value="ECO:0007669"/>
    <property type="project" value="UniProtKB-KW"/>
</dbReference>
<dbReference type="Proteomes" id="UP000253208">
    <property type="component" value="Unassembled WGS sequence"/>
</dbReference>
<gene>
    <name evidence="6" type="ORF">C4886_03045</name>
</gene>
<dbReference type="SUPFAM" id="SSF52540">
    <property type="entry name" value="P-loop containing nucleoside triphosphate hydrolases"/>
    <property type="match status" value="1"/>
</dbReference>
<protein>
    <recommendedName>
        <fullName evidence="5">ABC transporter domain-containing protein</fullName>
    </recommendedName>
</protein>
<dbReference type="GO" id="GO:0016887">
    <property type="term" value="F:ATP hydrolysis activity"/>
    <property type="evidence" value="ECO:0007669"/>
    <property type="project" value="InterPro"/>
</dbReference>
<dbReference type="InterPro" id="IPR050095">
    <property type="entry name" value="ECF_ABC_transporter_ATP-bd"/>
</dbReference>
<dbReference type="InterPro" id="IPR003439">
    <property type="entry name" value="ABC_transporter-like_ATP-bd"/>
</dbReference>
<evidence type="ECO:0000259" key="5">
    <source>
        <dbReference type="Pfam" id="PF00005"/>
    </source>
</evidence>
<dbReference type="GO" id="GO:0042626">
    <property type="term" value="F:ATPase-coupled transmembrane transporter activity"/>
    <property type="evidence" value="ECO:0007669"/>
    <property type="project" value="TreeGrafter"/>
</dbReference>
<evidence type="ECO:0000256" key="1">
    <source>
        <dbReference type="ARBA" id="ARBA00005417"/>
    </source>
</evidence>
<evidence type="ECO:0000256" key="2">
    <source>
        <dbReference type="ARBA" id="ARBA00022448"/>
    </source>
</evidence>
<evidence type="ECO:0000313" key="6">
    <source>
        <dbReference type="EMBL" id="RCH45805.1"/>
    </source>
</evidence>
<keyword evidence="2" id="KW-0813">Transport</keyword>
<name>A0A367G588_9FIRM</name>
<dbReference type="PANTHER" id="PTHR43553">
    <property type="entry name" value="HEAVY METAL TRANSPORTER"/>
    <property type="match status" value="1"/>
</dbReference>
<keyword evidence="3" id="KW-0547">Nucleotide-binding</keyword>
<dbReference type="PANTHER" id="PTHR43553:SF24">
    <property type="entry name" value="ENERGY-COUPLING FACTOR TRANSPORTER ATP-BINDING PROTEIN ECFA1"/>
    <property type="match status" value="1"/>
</dbReference>
<dbReference type="Pfam" id="PF00005">
    <property type="entry name" value="ABC_tran"/>
    <property type="match status" value="1"/>
</dbReference>
<dbReference type="AlphaFoldDB" id="A0A367G588"/>